<organism evidence="2 3">
    <name type="scientific">Stenotrophomonas maltophilia</name>
    <name type="common">Pseudomonas maltophilia</name>
    <name type="synonym">Xanthomonas maltophilia</name>
    <dbReference type="NCBI Taxonomy" id="40324"/>
    <lineage>
        <taxon>Bacteria</taxon>
        <taxon>Pseudomonadati</taxon>
        <taxon>Pseudomonadota</taxon>
        <taxon>Gammaproteobacteria</taxon>
        <taxon>Lysobacterales</taxon>
        <taxon>Lysobacteraceae</taxon>
        <taxon>Stenotrophomonas</taxon>
        <taxon>Stenotrophomonas maltophilia group</taxon>
    </lineage>
</organism>
<dbReference type="OrthoDB" id="9154618at2"/>
<name>A0A2J0U988_STEMA</name>
<dbReference type="PROSITE" id="PS51257">
    <property type="entry name" value="PROKAR_LIPOPROTEIN"/>
    <property type="match status" value="1"/>
</dbReference>
<dbReference type="Proteomes" id="UP000230167">
    <property type="component" value="Unassembled WGS sequence"/>
</dbReference>
<evidence type="ECO:0000313" key="2">
    <source>
        <dbReference type="EMBL" id="PJL25892.1"/>
    </source>
</evidence>
<dbReference type="RefSeq" id="WP_100441461.1">
    <property type="nucleotide sequence ID" value="NZ_CBCPIZ010000007.1"/>
</dbReference>
<evidence type="ECO:0000256" key="1">
    <source>
        <dbReference type="SAM" id="SignalP"/>
    </source>
</evidence>
<feature type="signal peptide" evidence="1">
    <location>
        <begin position="1"/>
        <end position="23"/>
    </location>
</feature>
<dbReference type="AlphaFoldDB" id="A0A2J0U988"/>
<protein>
    <recommendedName>
        <fullName evidence="4">Lipoprotein</fullName>
    </recommendedName>
</protein>
<gene>
    <name evidence="2" type="ORF">B9Y64_15310</name>
</gene>
<reference evidence="2 3" key="1">
    <citation type="journal article" date="2017" name="Front. Microbiol.">
        <title>Double-Face Meets the Bacterial World: The Opportunistic Pathogen Stenotrophomonas maltophilia.</title>
        <authorList>
            <person name="Lira F."/>
            <person name="Berg G."/>
            <person name="Martinez J.L."/>
        </authorList>
    </citation>
    <scope>NUCLEOTIDE SEQUENCE [LARGE SCALE GENOMIC DNA]</scope>
    <source>
        <strain evidence="2 3">EA1</strain>
    </source>
</reference>
<keyword evidence="1" id="KW-0732">Signal</keyword>
<evidence type="ECO:0008006" key="4">
    <source>
        <dbReference type="Google" id="ProtNLM"/>
    </source>
</evidence>
<evidence type="ECO:0000313" key="3">
    <source>
        <dbReference type="Proteomes" id="UP000230167"/>
    </source>
</evidence>
<sequence>MKKLLIPALLVAALSGCMPTKQASPEQIKDAPAARIFPIDAQGEPTGTITVTRDVGFVGSGCYMGVMVDGKMAAHLDPAERLSLVLAEGRHVLTATPVQGRGLCGVLQSEKTNNSRRRSTEINVRAGATQAYRLYSSAEEFPVIEPAF</sequence>
<accession>A0A2J0U988</accession>
<comment type="caution">
    <text evidence="2">The sequence shown here is derived from an EMBL/GenBank/DDBJ whole genome shotgun (WGS) entry which is preliminary data.</text>
</comment>
<feature type="chain" id="PRO_5014453256" description="Lipoprotein" evidence="1">
    <location>
        <begin position="24"/>
        <end position="148"/>
    </location>
</feature>
<proteinExistence type="predicted"/>
<dbReference type="EMBL" id="NEQV01000005">
    <property type="protein sequence ID" value="PJL25892.1"/>
    <property type="molecule type" value="Genomic_DNA"/>
</dbReference>